<dbReference type="EMBL" id="FPAA01000005">
    <property type="protein sequence ID" value="SFS64476.1"/>
    <property type="molecule type" value="Genomic_DNA"/>
</dbReference>
<sequence length="479" mass="54009">MHQRIRVHLLHTNDIHSHFDKMPHMYTAISTLRKELHRSNEPCFTVDVGDHMDRVRIETEGSHGLANRDIMCATGYQLVTLGNNELLTFSKDELRELYQDAPFTVLATNVKEKEGGTPSWARDIVIQEIDGCRIAFLGVTISFPTVYELLGWNVEDPFDVLATEVAKVRGKVDGIVLLSHLGLGNDRRLAERIPGIDVILGGHTHHLLRTPEWVGSTMIAAAGQFGEYLGHVTMELDKGTRRISKMTAKCVPVEEFLPDQGMEKDILYFRQKAQAALAEPLLTLTDPLPIHWNDESPLGNLLADGLLAWMDDADCAMVNAGQLLDGLERGGVSRARLHEICPHPINPCRMILTGERIRLTLEQAVVKEFQNRRIKGFGFRGKQLGTINMAGIEAIYDGSRPPMERLRSVMINGFPLEDDRQYQVATIDMFTFGVGYLEMQKGEPIQYCLPEFLRDVLAHQLQQPGAIQNAWKRRWHPIV</sequence>
<dbReference type="SUPFAM" id="SSF56300">
    <property type="entry name" value="Metallo-dependent phosphatases"/>
    <property type="match status" value="1"/>
</dbReference>
<evidence type="ECO:0000256" key="2">
    <source>
        <dbReference type="RuleBase" id="RU362119"/>
    </source>
</evidence>
<dbReference type="Gene3D" id="3.60.21.10">
    <property type="match status" value="1"/>
</dbReference>
<dbReference type="GO" id="GO:0030288">
    <property type="term" value="C:outer membrane-bounded periplasmic space"/>
    <property type="evidence" value="ECO:0007669"/>
    <property type="project" value="TreeGrafter"/>
</dbReference>
<feature type="domain" description="Calcineurin-like phosphoesterase" evidence="3">
    <location>
        <begin position="9"/>
        <end position="206"/>
    </location>
</feature>
<keyword evidence="2" id="KW-0378">Hydrolase</keyword>
<name>A0A1I6RIK6_9BACL</name>
<dbReference type="GO" id="GO:0000166">
    <property type="term" value="F:nucleotide binding"/>
    <property type="evidence" value="ECO:0007669"/>
    <property type="project" value="UniProtKB-KW"/>
</dbReference>
<evidence type="ECO:0000259" key="3">
    <source>
        <dbReference type="Pfam" id="PF00149"/>
    </source>
</evidence>
<keyword evidence="1" id="KW-0732">Signal</keyword>
<proteinExistence type="inferred from homology"/>
<comment type="similarity">
    <text evidence="2">Belongs to the 5'-nucleotidase family.</text>
</comment>
<keyword evidence="6" id="KW-1185">Reference proteome</keyword>
<dbReference type="InterPro" id="IPR004843">
    <property type="entry name" value="Calcineurin-like_PHP"/>
</dbReference>
<dbReference type="Proteomes" id="UP000198660">
    <property type="component" value="Unassembled WGS sequence"/>
</dbReference>
<organism evidence="5 6">
    <name type="scientific">Marininema halotolerans</name>
    <dbReference type="NCBI Taxonomy" id="1155944"/>
    <lineage>
        <taxon>Bacteria</taxon>
        <taxon>Bacillati</taxon>
        <taxon>Bacillota</taxon>
        <taxon>Bacilli</taxon>
        <taxon>Bacillales</taxon>
        <taxon>Thermoactinomycetaceae</taxon>
        <taxon>Marininema</taxon>
    </lineage>
</organism>
<dbReference type="InterPro" id="IPR008334">
    <property type="entry name" value="5'-Nucleotdase_C"/>
</dbReference>
<reference evidence="6" key="1">
    <citation type="submission" date="2016-10" db="EMBL/GenBank/DDBJ databases">
        <authorList>
            <person name="Varghese N."/>
            <person name="Submissions S."/>
        </authorList>
    </citation>
    <scope>NUCLEOTIDE SEQUENCE [LARGE SCALE GENOMIC DNA]</scope>
    <source>
        <strain evidence="6">DSM 45789</strain>
    </source>
</reference>
<evidence type="ECO:0000313" key="6">
    <source>
        <dbReference type="Proteomes" id="UP000198660"/>
    </source>
</evidence>
<feature type="domain" description="5'-Nucleotidase C-terminal" evidence="4">
    <location>
        <begin position="292"/>
        <end position="431"/>
    </location>
</feature>
<dbReference type="Pfam" id="PF00149">
    <property type="entry name" value="Metallophos"/>
    <property type="match status" value="1"/>
</dbReference>
<dbReference type="GO" id="GO:0008768">
    <property type="term" value="F:UDP-sugar diphosphatase activity"/>
    <property type="evidence" value="ECO:0007669"/>
    <property type="project" value="TreeGrafter"/>
</dbReference>
<dbReference type="PANTHER" id="PTHR11575">
    <property type="entry name" value="5'-NUCLEOTIDASE-RELATED"/>
    <property type="match status" value="1"/>
</dbReference>
<evidence type="ECO:0000256" key="1">
    <source>
        <dbReference type="ARBA" id="ARBA00022729"/>
    </source>
</evidence>
<accession>A0A1I6RIK6</accession>
<dbReference type="GO" id="GO:0009166">
    <property type="term" value="P:nucleotide catabolic process"/>
    <property type="evidence" value="ECO:0007669"/>
    <property type="project" value="InterPro"/>
</dbReference>
<dbReference type="GO" id="GO:0046872">
    <property type="term" value="F:metal ion binding"/>
    <property type="evidence" value="ECO:0007669"/>
    <property type="project" value="InterPro"/>
</dbReference>
<dbReference type="AlphaFoldDB" id="A0A1I6RIK6"/>
<evidence type="ECO:0000259" key="4">
    <source>
        <dbReference type="Pfam" id="PF02872"/>
    </source>
</evidence>
<dbReference type="PRINTS" id="PR01607">
    <property type="entry name" value="APYRASEFAMLY"/>
</dbReference>
<evidence type="ECO:0000313" key="5">
    <source>
        <dbReference type="EMBL" id="SFS64476.1"/>
    </source>
</evidence>
<dbReference type="InterPro" id="IPR006146">
    <property type="entry name" value="5'-Nucleotdase_CS"/>
</dbReference>
<dbReference type="GO" id="GO:0008253">
    <property type="term" value="F:5'-nucleotidase activity"/>
    <property type="evidence" value="ECO:0007669"/>
    <property type="project" value="TreeGrafter"/>
</dbReference>
<dbReference type="Pfam" id="PF02872">
    <property type="entry name" value="5_nucleotid_C"/>
    <property type="match status" value="1"/>
</dbReference>
<dbReference type="Gene3D" id="3.90.780.10">
    <property type="entry name" value="5'-Nucleotidase, C-terminal domain"/>
    <property type="match status" value="1"/>
</dbReference>
<dbReference type="CDD" id="cd00845">
    <property type="entry name" value="MPP_UshA_N_like"/>
    <property type="match status" value="1"/>
</dbReference>
<protein>
    <submittedName>
        <fullName evidence="5">2',3'-cyclic-nucleotide 2'-phosphodiesterase/5'-or 3'-nucleotidase, 5'-nucleotidase family</fullName>
    </submittedName>
</protein>
<dbReference type="InterPro" id="IPR029052">
    <property type="entry name" value="Metallo-depent_PP-like"/>
</dbReference>
<dbReference type="InterPro" id="IPR036907">
    <property type="entry name" value="5'-Nucleotdase_C_sf"/>
</dbReference>
<dbReference type="RefSeq" id="WP_176391968.1">
    <property type="nucleotide sequence ID" value="NZ_FPAA01000005.1"/>
</dbReference>
<dbReference type="PANTHER" id="PTHR11575:SF23">
    <property type="entry name" value="5-NUCLEOTIDASE FAMILY PROTEIN"/>
    <property type="match status" value="1"/>
</dbReference>
<dbReference type="PROSITE" id="PS00785">
    <property type="entry name" value="5_NUCLEOTIDASE_1"/>
    <property type="match status" value="1"/>
</dbReference>
<dbReference type="InterPro" id="IPR006179">
    <property type="entry name" value="5_nucleotidase/apyrase"/>
</dbReference>
<dbReference type="SUPFAM" id="SSF55816">
    <property type="entry name" value="5'-nucleotidase (syn. UDP-sugar hydrolase), C-terminal domain"/>
    <property type="match status" value="1"/>
</dbReference>
<gene>
    <name evidence="5" type="ORF">SAMN05444972_105113</name>
</gene>
<keyword evidence="2" id="KW-0547">Nucleotide-binding</keyword>